<name>A0A7W9DZA6_9SPHI</name>
<dbReference type="EMBL" id="JACHCE010000004">
    <property type="protein sequence ID" value="MBB5637102.1"/>
    <property type="molecule type" value="Genomic_DNA"/>
</dbReference>
<protein>
    <recommendedName>
        <fullName evidence="1">SnoaL-like domain-containing protein</fullName>
    </recommendedName>
</protein>
<dbReference type="RefSeq" id="WP_183882989.1">
    <property type="nucleotide sequence ID" value="NZ_JACHCE010000004.1"/>
</dbReference>
<proteinExistence type="predicted"/>
<dbReference type="Proteomes" id="UP000537204">
    <property type="component" value="Unassembled WGS sequence"/>
</dbReference>
<organism evidence="2 3">
    <name type="scientific">Pedobacter cryoconitis</name>
    <dbReference type="NCBI Taxonomy" id="188932"/>
    <lineage>
        <taxon>Bacteria</taxon>
        <taxon>Pseudomonadati</taxon>
        <taxon>Bacteroidota</taxon>
        <taxon>Sphingobacteriia</taxon>
        <taxon>Sphingobacteriales</taxon>
        <taxon>Sphingobacteriaceae</taxon>
        <taxon>Pedobacter</taxon>
    </lineage>
</organism>
<dbReference type="Gene3D" id="3.10.450.50">
    <property type="match status" value="1"/>
</dbReference>
<accession>A0A7W9DZA6</accession>
<dbReference type="Pfam" id="PF13577">
    <property type="entry name" value="SnoaL_4"/>
    <property type="match status" value="1"/>
</dbReference>
<dbReference type="InterPro" id="IPR032710">
    <property type="entry name" value="NTF2-like_dom_sf"/>
</dbReference>
<evidence type="ECO:0000259" key="1">
    <source>
        <dbReference type="Pfam" id="PF13577"/>
    </source>
</evidence>
<dbReference type="InterPro" id="IPR037401">
    <property type="entry name" value="SnoaL-like"/>
</dbReference>
<evidence type="ECO:0000313" key="3">
    <source>
        <dbReference type="Proteomes" id="UP000537204"/>
    </source>
</evidence>
<gene>
    <name evidence="2" type="ORF">HDE68_003015</name>
</gene>
<feature type="domain" description="SnoaL-like" evidence="1">
    <location>
        <begin position="42"/>
        <end position="163"/>
    </location>
</feature>
<comment type="caution">
    <text evidence="2">The sequence shown here is derived from an EMBL/GenBank/DDBJ whole genome shotgun (WGS) entry which is preliminary data.</text>
</comment>
<reference evidence="2 3" key="1">
    <citation type="submission" date="2020-08" db="EMBL/GenBank/DDBJ databases">
        <title>Genomic Encyclopedia of Type Strains, Phase IV (KMG-V): Genome sequencing to study the core and pangenomes of soil and plant-associated prokaryotes.</title>
        <authorList>
            <person name="Whitman W."/>
        </authorList>
    </citation>
    <scope>NUCLEOTIDE SEQUENCE [LARGE SCALE GENOMIC DNA]</scope>
    <source>
        <strain evidence="2 3">S3M1</strain>
    </source>
</reference>
<evidence type="ECO:0000313" key="2">
    <source>
        <dbReference type="EMBL" id="MBB5637102.1"/>
    </source>
</evidence>
<sequence>MKRIFYISLTVLITSLNVKGQDKMENRNIELVNGNIVRNEDVADIMMIERVITLTGMYSDFGMFDEQLKLWDDEITVDFGEVKPPQVMKATDLVNWAKVAYKNIKDQHMFFNFIVNVKGDIANSVCYGRALHEQKETGEKWSIYIRYEHSFRRKGNGWVMTRLKMEPTFQEGNSGLIDQEYEKNVKVK</sequence>
<dbReference type="AlphaFoldDB" id="A0A7W9DZA6"/>
<dbReference type="SUPFAM" id="SSF54427">
    <property type="entry name" value="NTF2-like"/>
    <property type="match status" value="1"/>
</dbReference>